<sequence>MENGAKPEEPLLPIPMEVSLPPERIEEQAKAIFPLEVWEHIFGFVDLELTPTDFMALVNTSPEWRLVLKRSVTSALLPLVLPLVLEYLDASEKPLLKNVLSWRRINKNVKNSVDQILSSISTSPRKYYERKSERNVSRWNSFKTISKLQSLIHIVDKRNHIWSSGNLHSLLRHFGNDDEAKCNPFLTRTVELKINPYMVNDEQRLHSLLVRYGHNISALTIKMEGTLPLDTVHRLMSLLRRVPNIKVLKLGDYFGVDWYEGGGDDGRITPVNFPNLNDLQCLDWSFTDEERFFRLGLQFVEQYGQQLHTLICGVNFLQTFDVTTLNSLLPNVRCLRVGLVRCQDLYHLDTFTHLDWPLEELQLSSFHTSVKNSVVDFFCSISKFAPTLAYLQIFSEFPIHEDFKIQCNPEFLLSVNGLMMIHHSVKKLSTLLTNIHSAWFKHVVPTKFPNLEELNLYNSLQQDDLEDLKIIFSTLPNLKRIVIFHYRRKNSNEQLDEPRKLILKR</sequence>
<gene>
    <name evidence="1" type="ORF">Ocin01_16275</name>
</gene>
<keyword evidence="2" id="KW-1185">Reference proteome</keyword>
<accession>A0A1D2MBU7</accession>
<protein>
    <submittedName>
        <fullName evidence="1">Uncharacterized protein</fullName>
    </submittedName>
</protein>
<name>A0A1D2MBU7_ORCCI</name>
<reference evidence="1 2" key="1">
    <citation type="journal article" date="2016" name="Genome Biol. Evol.">
        <title>Gene Family Evolution Reflects Adaptation to Soil Environmental Stressors in the Genome of the Collembolan Orchesella cincta.</title>
        <authorList>
            <person name="Faddeeva-Vakhrusheva A."/>
            <person name="Derks M.F."/>
            <person name="Anvar S.Y."/>
            <person name="Agamennone V."/>
            <person name="Suring W."/>
            <person name="Smit S."/>
            <person name="van Straalen N.M."/>
            <person name="Roelofs D."/>
        </authorList>
    </citation>
    <scope>NUCLEOTIDE SEQUENCE [LARGE SCALE GENOMIC DNA]</scope>
    <source>
        <tissue evidence="1">Mixed pool</tissue>
    </source>
</reference>
<evidence type="ECO:0000313" key="1">
    <source>
        <dbReference type="EMBL" id="ODM90409.1"/>
    </source>
</evidence>
<evidence type="ECO:0000313" key="2">
    <source>
        <dbReference type="Proteomes" id="UP000094527"/>
    </source>
</evidence>
<dbReference type="Gene3D" id="3.80.10.10">
    <property type="entry name" value="Ribonuclease Inhibitor"/>
    <property type="match status" value="1"/>
</dbReference>
<organism evidence="1 2">
    <name type="scientific">Orchesella cincta</name>
    <name type="common">Springtail</name>
    <name type="synonym">Podura cincta</name>
    <dbReference type="NCBI Taxonomy" id="48709"/>
    <lineage>
        <taxon>Eukaryota</taxon>
        <taxon>Metazoa</taxon>
        <taxon>Ecdysozoa</taxon>
        <taxon>Arthropoda</taxon>
        <taxon>Hexapoda</taxon>
        <taxon>Collembola</taxon>
        <taxon>Entomobryomorpha</taxon>
        <taxon>Entomobryoidea</taxon>
        <taxon>Orchesellidae</taxon>
        <taxon>Orchesellinae</taxon>
        <taxon>Orchesella</taxon>
    </lineage>
</organism>
<comment type="caution">
    <text evidence="1">The sequence shown here is derived from an EMBL/GenBank/DDBJ whole genome shotgun (WGS) entry which is preliminary data.</text>
</comment>
<proteinExistence type="predicted"/>
<dbReference type="AlphaFoldDB" id="A0A1D2MBU7"/>
<dbReference type="Proteomes" id="UP000094527">
    <property type="component" value="Unassembled WGS sequence"/>
</dbReference>
<dbReference type="InterPro" id="IPR032675">
    <property type="entry name" value="LRR_dom_sf"/>
</dbReference>
<dbReference type="EMBL" id="LJIJ01001983">
    <property type="protein sequence ID" value="ODM90409.1"/>
    <property type="molecule type" value="Genomic_DNA"/>
</dbReference>